<sequence length="89" mass="10332">MERVSTRHHGLIYRLDDAQRLATQRPHPTCYPAEILGTKTCGGTRPPASSNRCRRTHAEEEHHGRLRSSRPMRRTPCRRGRGRAGRRRH</sequence>
<accession>A0A0A9BW20</accession>
<reference evidence="2" key="1">
    <citation type="submission" date="2014-09" db="EMBL/GenBank/DDBJ databases">
        <authorList>
            <person name="Magalhaes I.L.F."/>
            <person name="Oliveira U."/>
            <person name="Santos F.R."/>
            <person name="Vidigal T.H.D.A."/>
            <person name="Brescovit A.D."/>
            <person name="Santos A.J."/>
        </authorList>
    </citation>
    <scope>NUCLEOTIDE SEQUENCE</scope>
    <source>
        <tissue evidence="2">Shoot tissue taken approximately 20 cm above the soil surface</tissue>
    </source>
</reference>
<dbReference type="EMBL" id="GBRH01232525">
    <property type="protein sequence ID" value="JAD65370.1"/>
    <property type="molecule type" value="Transcribed_RNA"/>
</dbReference>
<evidence type="ECO:0000256" key="1">
    <source>
        <dbReference type="SAM" id="MobiDB-lite"/>
    </source>
</evidence>
<dbReference type="AlphaFoldDB" id="A0A0A9BW20"/>
<evidence type="ECO:0000313" key="2">
    <source>
        <dbReference type="EMBL" id="JAD65370.1"/>
    </source>
</evidence>
<feature type="compositionally biased region" description="Basic residues" evidence="1">
    <location>
        <begin position="64"/>
        <end position="89"/>
    </location>
</feature>
<feature type="region of interest" description="Disordered" evidence="1">
    <location>
        <begin position="40"/>
        <end position="89"/>
    </location>
</feature>
<name>A0A0A9BW20_ARUDO</name>
<proteinExistence type="predicted"/>
<organism evidence="2">
    <name type="scientific">Arundo donax</name>
    <name type="common">Giant reed</name>
    <name type="synonym">Donax arundinaceus</name>
    <dbReference type="NCBI Taxonomy" id="35708"/>
    <lineage>
        <taxon>Eukaryota</taxon>
        <taxon>Viridiplantae</taxon>
        <taxon>Streptophyta</taxon>
        <taxon>Embryophyta</taxon>
        <taxon>Tracheophyta</taxon>
        <taxon>Spermatophyta</taxon>
        <taxon>Magnoliopsida</taxon>
        <taxon>Liliopsida</taxon>
        <taxon>Poales</taxon>
        <taxon>Poaceae</taxon>
        <taxon>PACMAD clade</taxon>
        <taxon>Arundinoideae</taxon>
        <taxon>Arundineae</taxon>
        <taxon>Arundo</taxon>
    </lineage>
</organism>
<reference evidence="2" key="2">
    <citation type="journal article" date="2015" name="Data Brief">
        <title>Shoot transcriptome of the giant reed, Arundo donax.</title>
        <authorList>
            <person name="Barrero R.A."/>
            <person name="Guerrero F.D."/>
            <person name="Moolhuijzen P."/>
            <person name="Goolsby J.A."/>
            <person name="Tidwell J."/>
            <person name="Bellgard S.E."/>
            <person name="Bellgard M.I."/>
        </authorList>
    </citation>
    <scope>NUCLEOTIDE SEQUENCE</scope>
    <source>
        <tissue evidence="2">Shoot tissue taken approximately 20 cm above the soil surface</tissue>
    </source>
</reference>
<protein>
    <submittedName>
        <fullName evidence="2">Uncharacterized protein</fullName>
    </submittedName>
</protein>